<evidence type="ECO:0000313" key="3">
    <source>
        <dbReference type="Proteomes" id="UP000694892"/>
    </source>
</evidence>
<sequence>MPQQRIMGCCYGSVSLHTFRIGLRVWREGDVIKFAQAKPFPIHRDAELTQVDSLHSSLCYLVCSGGRHVALRRESRHDGSAGVITTHHTNRMKDKQGE</sequence>
<gene>
    <name evidence="2" type="ORF">XELAEV_18009478mg</name>
</gene>
<feature type="region of interest" description="Disordered" evidence="1">
    <location>
        <begin position="76"/>
        <end position="98"/>
    </location>
</feature>
<proteinExistence type="predicted"/>
<dbReference type="EMBL" id="CM004467">
    <property type="protein sequence ID" value="OCT97254.1"/>
    <property type="molecule type" value="Genomic_DNA"/>
</dbReference>
<protein>
    <submittedName>
        <fullName evidence="2">Uncharacterized protein</fullName>
    </submittedName>
</protein>
<dbReference type="Proteomes" id="UP000694892">
    <property type="component" value="Chromosome 1S"/>
</dbReference>
<organism evidence="2 3">
    <name type="scientific">Xenopus laevis</name>
    <name type="common">African clawed frog</name>
    <dbReference type="NCBI Taxonomy" id="8355"/>
    <lineage>
        <taxon>Eukaryota</taxon>
        <taxon>Metazoa</taxon>
        <taxon>Chordata</taxon>
        <taxon>Craniata</taxon>
        <taxon>Vertebrata</taxon>
        <taxon>Euteleostomi</taxon>
        <taxon>Amphibia</taxon>
        <taxon>Batrachia</taxon>
        <taxon>Anura</taxon>
        <taxon>Pipoidea</taxon>
        <taxon>Pipidae</taxon>
        <taxon>Xenopodinae</taxon>
        <taxon>Xenopus</taxon>
        <taxon>Xenopus</taxon>
    </lineage>
</organism>
<accession>A0A974DSG6</accession>
<reference evidence="3" key="1">
    <citation type="journal article" date="2016" name="Nature">
        <title>Genome evolution in the allotetraploid frog Xenopus laevis.</title>
        <authorList>
            <person name="Session A.M."/>
            <person name="Uno Y."/>
            <person name="Kwon T."/>
            <person name="Chapman J.A."/>
            <person name="Toyoda A."/>
            <person name="Takahashi S."/>
            <person name="Fukui A."/>
            <person name="Hikosaka A."/>
            <person name="Suzuki A."/>
            <person name="Kondo M."/>
            <person name="van Heeringen S.J."/>
            <person name="Quigley I."/>
            <person name="Heinz S."/>
            <person name="Ogino H."/>
            <person name="Ochi H."/>
            <person name="Hellsten U."/>
            <person name="Lyons J.B."/>
            <person name="Simakov O."/>
            <person name="Putnam N."/>
            <person name="Stites J."/>
            <person name="Kuroki Y."/>
            <person name="Tanaka T."/>
            <person name="Michiue T."/>
            <person name="Watanabe M."/>
            <person name="Bogdanovic O."/>
            <person name="Lister R."/>
            <person name="Georgiou G."/>
            <person name="Paranjpe S.S."/>
            <person name="van Kruijsbergen I."/>
            <person name="Shu S."/>
            <person name="Carlson J."/>
            <person name="Kinoshita T."/>
            <person name="Ohta Y."/>
            <person name="Mawaribuchi S."/>
            <person name="Jenkins J."/>
            <person name="Grimwood J."/>
            <person name="Schmutz J."/>
            <person name="Mitros T."/>
            <person name="Mozaffari S.V."/>
            <person name="Suzuki Y."/>
            <person name="Haramoto Y."/>
            <person name="Yamamoto T.S."/>
            <person name="Takagi C."/>
            <person name="Heald R."/>
            <person name="Miller K."/>
            <person name="Haudenschild C."/>
            <person name="Kitzman J."/>
            <person name="Nakayama T."/>
            <person name="Izutsu Y."/>
            <person name="Robert J."/>
            <person name="Fortriede J."/>
            <person name="Burns K."/>
            <person name="Lotay V."/>
            <person name="Karimi K."/>
            <person name="Yasuoka Y."/>
            <person name="Dichmann D.S."/>
            <person name="Flajnik M.F."/>
            <person name="Houston D.W."/>
            <person name="Shendure J."/>
            <person name="DuPasquier L."/>
            <person name="Vize P.D."/>
            <person name="Zorn A.M."/>
            <person name="Ito M."/>
            <person name="Marcotte E.M."/>
            <person name="Wallingford J.B."/>
            <person name="Ito Y."/>
            <person name="Asashima M."/>
            <person name="Ueno N."/>
            <person name="Matsuda Y."/>
            <person name="Veenstra G.J."/>
            <person name="Fujiyama A."/>
            <person name="Harland R.M."/>
            <person name="Taira M."/>
            <person name="Rokhsar D.S."/>
        </authorList>
    </citation>
    <scope>NUCLEOTIDE SEQUENCE [LARGE SCALE GENOMIC DNA]</scope>
    <source>
        <strain evidence="3">J</strain>
    </source>
</reference>
<dbReference type="AlphaFoldDB" id="A0A974DSG6"/>
<evidence type="ECO:0000313" key="2">
    <source>
        <dbReference type="EMBL" id="OCT97254.1"/>
    </source>
</evidence>
<name>A0A974DSG6_XENLA</name>
<evidence type="ECO:0000256" key="1">
    <source>
        <dbReference type="SAM" id="MobiDB-lite"/>
    </source>
</evidence>